<protein>
    <submittedName>
        <fullName evidence="2">Uncharacterized protein</fullName>
    </submittedName>
</protein>
<evidence type="ECO:0000313" key="1">
    <source>
        <dbReference type="Proteomes" id="UP000036681"/>
    </source>
</evidence>
<sequence length="39" mass="4490">MNICYLNATRLSFLNAQSAERNLRIKPLLVISIKLLLFV</sequence>
<reference evidence="2" key="1">
    <citation type="submission" date="2017-02" db="UniProtKB">
        <authorList>
            <consortium name="WormBaseParasite"/>
        </authorList>
    </citation>
    <scope>IDENTIFICATION</scope>
</reference>
<evidence type="ECO:0000313" key="2">
    <source>
        <dbReference type="WBParaSite" id="ALUE_0002011301-mRNA-1"/>
    </source>
</evidence>
<dbReference type="Proteomes" id="UP000036681">
    <property type="component" value="Unplaced"/>
</dbReference>
<dbReference type="AlphaFoldDB" id="A0A0M3IMY5"/>
<name>A0A0M3IMY5_ASCLU</name>
<organism evidence="1 2">
    <name type="scientific">Ascaris lumbricoides</name>
    <name type="common">Giant roundworm</name>
    <dbReference type="NCBI Taxonomy" id="6252"/>
    <lineage>
        <taxon>Eukaryota</taxon>
        <taxon>Metazoa</taxon>
        <taxon>Ecdysozoa</taxon>
        <taxon>Nematoda</taxon>
        <taxon>Chromadorea</taxon>
        <taxon>Rhabditida</taxon>
        <taxon>Spirurina</taxon>
        <taxon>Ascaridomorpha</taxon>
        <taxon>Ascaridoidea</taxon>
        <taxon>Ascarididae</taxon>
        <taxon>Ascaris</taxon>
    </lineage>
</organism>
<dbReference type="WBParaSite" id="ALUE_0002011301-mRNA-1">
    <property type="protein sequence ID" value="ALUE_0002011301-mRNA-1"/>
    <property type="gene ID" value="ALUE_0002011301"/>
</dbReference>
<accession>A0A0M3IMY5</accession>
<proteinExistence type="predicted"/>
<keyword evidence="1" id="KW-1185">Reference proteome</keyword>